<dbReference type="GO" id="GO:0004177">
    <property type="term" value="F:aminopeptidase activity"/>
    <property type="evidence" value="ECO:0007669"/>
    <property type="project" value="UniProtKB-EC"/>
</dbReference>
<dbReference type="RefSeq" id="WP_193518118.1">
    <property type="nucleotide sequence ID" value="NZ_BMXL01000014.1"/>
</dbReference>
<dbReference type="GO" id="GO:0006508">
    <property type="term" value="P:proteolysis"/>
    <property type="evidence" value="ECO:0007669"/>
    <property type="project" value="UniProtKB-KW"/>
</dbReference>
<gene>
    <name evidence="3" type="ORF">GCM10007147_28820</name>
</gene>
<keyword evidence="3" id="KW-0378">Hydrolase</keyword>
<feature type="domain" description="Peptidase S33 tripeptidyl aminopeptidase-like C-terminal" evidence="2">
    <location>
        <begin position="418"/>
        <end position="519"/>
    </location>
</feature>
<dbReference type="Gene3D" id="3.40.50.1820">
    <property type="entry name" value="alpha/beta hydrolase"/>
    <property type="match status" value="1"/>
</dbReference>
<dbReference type="PROSITE" id="PS51257">
    <property type="entry name" value="PROKAR_LIPOPROTEIN"/>
    <property type="match status" value="1"/>
</dbReference>
<proteinExistence type="predicted"/>
<dbReference type="Pfam" id="PF08386">
    <property type="entry name" value="Abhydrolase_4"/>
    <property type="match status" value="1"/>
</dbReference>
<sequence>MRHGGAAAIALSTVLIAGCTPGEEETFHGRSVTWAPCHDEEDLTLLTGLGGDRDWLRALECGTLTVPLDHDDPDGRTLDLAVARHPAEGGTDRGQGSLVLNYGGPGASGVDALNTPRFGEDVREAYDLVSFDPRGVGASEGFACGDRYALDRALSSAGAADPLGTDAEDMRLLDDAARDYAESCEEAVGEDFLAHLGTVEVVQDLDVLRDALGEDTLDFVGYSYGTRVGALYTGTFPESTGAMVLDSPVLLDGSGIDAALGRANAFRDTWHMFTEHCTATEPGCPLTDPGTAIGITEQVIADLQNAPLVAEDGVAINGDMFSLLLTLALPRDEDWDDLAALFTALHEGDEADAREGLGTLYEEVFGSYRDRGPAPPEPGADHVDAQAARTAISCADRRDPTDVWDYRDAARVADDVAPLLGPDPVWDQLPCAHWTGTGQVPDDVSFEDAPPAVVVGTLGDPSTPYAWAEDLHRDMPGSSLVTYTGAGHTLYGEGRNTCVEEAVDAYVLEDRLPRDGLSCDPGR</sequence>
<keyword evidence="4" id="KW-1185">Reference proteome</keyword>
<dbReference type="InterPro" id="IPR029058">
    <property type="entry name" value="AB_hydrolase_fold"/>
</dbReference>
<dbReference type="Proteomes" id="UP000654947">
    <property type="component" value="Unassembled WGS sequence"/>
</dbReference>
<dbReference type="Pfam" id="PF00561">
    <property type="entry name" value="Abhydrolase_1"/>
    <property type="match status" value="1"/>
</dbReference>
<dbReference type="InterPro" id="IPR000073">
    <property type="entry name" value="AB_hydrolase_1"/>
</dbReference>
<comment type="caution">
    <text evidence="3">The sequence shown here is derived from an EMBL/GenBank/DDBJ whole genome shotgun (WGS) entry which is preliminary data.</text>
</comment>
<evidence type="ECO:0000313" key="3">
    <source>
        <dbReference type="EMBL" id="GHD28668.1"/>
    </source>
</evidence>
<dbReference type="InterPro" id="IPR013595">
    <property type="entry name" value="Pept_S33_TAP-like_C"/>
</dbReference>
<dbReference type="GO" id="GO:0005737">
    <property type="term" value="C:cytoplasm"/>
    <property type="evidence" value="ECO:0007669"/>
    <property type="project" value="InterPro"/>
</dbReference>
<evidence type="ECO:0000259" key="2">
    <source>
        <dbReference type="Pfam" id="PF08386"/>
    </source>
</evidence>
<evidence type="ECO:0000259" key="1">
    <source>
        <dbReference type="Pfam" id="PF00561"/>
    </source>
</evidence>
<reference evidence="3 4" key="1">
    <citation type="journal article" date="2014" name="Int. J. Syst. Evol. Microbiol.">
        <title>Complete genome sequence of Corynebacterium casei LMG S-19264T (=DSM 44701T), isolated from a smear-ripened cheese.</title>
        <authorList>
            <consortium name="US DOE Joint Genome Institute (JGI-PGF)"/>
            <person name="Walter F."/>
            <person name="Albersmeier A."/>
            <person name="Kalinowski J."/>
            <person name="Ruckert C."/>
        </authorList>
    </citation>
    <scope>NUCLEOTIDE SEQUENCE [LARGE SCALE GENOMIC DNA]</scope>
    <source>
        <strain evidence="3 4">KCTC 19473</strain>
    </source>
</reference>
<dbReference type="EMBL" id="BMXL01000014">
    <property type="protein sequence ID" value="GHD28668.1"/>
    <property type="molecule type" value="Genomic_DNA"/>
</dbReference>
<protein>
    <submittedName>
        <fullName evidence="3">Protease</fullName>
    </submittedName>
</protein>
<dbReference type="SUPFAM" id="SSF53474">
    <property type="entry name" value="alpha/beta-Hydrolases"/>
    <property type="match status" value="1"/>
</dbReference>
<accession>A0A918XFR0</accession>
<dbReference type="PANTHER" id="PTHR43722">
    <property type="entry name" value="PROLINE IMINOPEPTIDASE"/>
    <property type="match status" value="1"/>
</dbReference>
<keyword evidence="3" id="KW-0645">Protease</keyword>
<evidence type="ECO:0000313" key="4">
    <source>
        <dbReference type="Proteomes" id="UP000654947"/>
    </source>
</evidence>
<name>A0A918XFR0_9ACTN</name>
<organism evidence="3 4">
    <name type="scientific">Nocardiopsis kunsanensis</name>
    <dbReference type="NCBI Taxonomy" id="141693"/>
    <lineage>
        <taxon>Bacteria</taxon>
        <taxon>Bacillati</taxon>
        <taxon>Actinomycetota</taxon>
        <taxon>Actinomycetes</taxon>
        <taxon>Streptosporangiales</taxon>
        <taxon>Nocardiopsidaceae</taxon>
        <taxon>Nocardiopsis</taxon>
    </lineage>
</organism>
<dbReference type="AlphaFoldDB" id="A0A918XFR0"/>
<dbReference type="PANTHER" id="PTHR43722:SF1">
    <property type="entry name" value="PROLINE IMINOPEPTIDASE"/>
    <property type="match status" value="1"/>
</dbReference>
<feature type="domain" description="AB hydrolase-1" evidence="1">
    <location>
        <begin position="98"/>
        <end position="277"/>
    </location>
</feature>
<dbReference type="InterPro" id="IPR005944">
    <property type="entry name" value="Pro_iminopeptidase"/>
</dbReference>